<gene>
    <name evidence="1" type="ORF">UH38_19585</name>
</gene>
<evidence type="ECO:0000313" key="2">
    <source>
        <dbReference type="Proteomes" id="UP000032452"/>
    </source>
</evidence>
<organism evidence="1 2">
    <name type="scientific">Aliterella atlantica CENA595</name>
    <dbReference type="NCBI Taxonomy" id="1618023"/>
    <lineage>
        <taxon>Bacteria</taxon>
        <taxon>Bacillati</taxon>
        <taxon>Cyanobacteriota</taxon>
        <taxon>Cyanophyceae</taxon>
        <taxon>Chroococcidiopsidales</taxon>
        <taxon>Aliterellaceae</taxon>
        <taxon>Aliterella</taxon>
    </lineage>
</organism>
<accession>A0A0D8ZN26</accession>
<name>A0A0D8ZN26_9CYAN</name>
<evidence type="ECO:0000313" key="1">
    <source>
        <dbReference type="EMBL" id="KJH70198.1"/>
    </source>
</evidence>
<dbReference type="AlphaFoldDB" id="A0A0D8ZN26"/>
<sequence length="74" mass="8190">MQIALTKVFQKVPEGYIGFVEELPGVNTQGNSIEEARINLEEAIGLVLEANRLLAEEQIQGQDAIKESVFLYLA</sequence>
<dbReference type="EMBL" id="JYON01000026">
    <property type="protein sequence ID" value="KJH70198.1"/>
    <property type="molecule type" value="Genomic_DNA"/>
</dbReference>
<dbReference type="PATRIC" id="fig|1618023.3.peg.1928"/>
<keyword evidence="2" id="KW-1185">Reference proteome</keyword>
<evidence type="ECO:0008006" key="3">
    <source>
        <dbReference type="Google" id="ProtNLM"/>
    </source>
</evidence>
<dbReference type="InterPro" id="IPR035069">
    <property type="entry name" value="TTHA1013/TTHA0281-like"/>
</dbReference>
<comment type="caution">
    <text evidence="1">The sequence shown here is derived from an EMBL/GenBank/DDBJ whole genome shotgun (WGS) entry which is preliminary data.</text>
</comment>
<dbReference type="STRING" id="1618023.UH38_19585"/>
<proteinExistence type="predicted"/>
<protein>
    <recommendedName>
        <fullName evidence="3">HicB-like antitoxin of toxin-antitoxin system domain-containing protein</fullName>
    </recommendedName>
</protein>
<dbReference type="Proteomes" id="UP000032452">
    <property type="component" value="Unassembled WGS sequence"/>
</dbReference>
<dbReference type="OrthoDB" id="5772625at2"/>
<reference evidence="1 2" key="1">
    <citation type="submission" date="2015-02" db="EMBL/GenBank/DDBJ databases">
        <title>Draft genome of a novel marine cyanobacterium (Chroococcales) isolated from South Atlantic Ocean.</title>
        <authorList>
            <person name="Rigonato J."/>
            <person name="Alvarenga D.O."/>
            <person name="Branco L.H."/>
            <person name="Varani A.M."/>
            <person name="Brandini F.P."/>
            <person name="Fiore M.F."/>
        </authorList>
    </citation>
    <scope>NUCLEOTIDE SEQUENCE [LARGE SCALE GENOMIC DNA]</scope>
    <source>
        <strain evidence="1 2">CENA595</strain>
    </source>
</reference>
<dbReference type="SUPFAM" id="SSF143100">
    <property type="entry name" value="TTHA1013/TTHA0281-like"/>
    <property type="match status" value="1"/>
</dbReference>
<dbReference type="RefSeq" id="WP_045056381.1">
    <property type="nucleotide sequence ID" value="NZ_CAWMDP010000019.1"/>
</dbReference>
<dbReference type="Gene3D" id="3.30.160.250">
    <property type="match status" value="1"/>
</dbReference>